<proteinExistence type="predicted"/>
<dbReference type="EMBL" id="MSAE01000011">
    <property type="protein sequence ID" value="PUX15792.1"/>
    <property type="molecule type" value="Genomic_DNA"/>
</dbReference>
<evidence type="ECO:0000313" key="3">
    <source>
        <dbReference type="Proteomes" id="UP000244378"/>
    </source>
</evidence>
<dbReference type="Proteomes" id="UP000244378">
    <property type="component" value="Unassembled WGS sequence"/>
</dbReference>
<dbReference type="AlphaFoldDB" id="A0A2T7AV69"/>
<reference evidence="2 3" key="1">
    <citation type="submission" date="2016-12" db="EMBL/GenBank/DDBJ databases">
        <title>Analysis of the Molecular Diversity Among Cronobacter Species Isolated from Filth Flies Using a Pan Genomic DNA Microarray.</title>
        <authorList>
            <person name="Pava-Ripoll M."/>
            <person name="Tall B."/>
            <person name="Farber J."/>
            <person name="Fanning S."/>
            <person name="Lehner A."/>
            <person name="Stephan R."/>
            <person name="Pagotto F."/>
            <person name="Iverson C."/>
            <person name="Ziobro G."/>
            <person name="Miller A."/>
            <person name="Pearson R."/>
            <person name="Yan Q."/>
            <person name="Kim M."/>
            <person name="Jeong S."/>
            <person name="Park J."/>
            <person name="Jun S."/>
            <person name="Choi H."/>
            <person name="Chung T."/>
            <person name="Yoo Y."/>
            <person name="Park E."/>
            <person name="Hwang S."/>
            <person name="Lee B."/>
            <person name="Sathyamoorthy V."/>
            <person name="Carter L."/>
            <person name="Mammel M."/>
            <person name="Jackson S."/>
            <person name="Kothary M."/>
            <person name="Patel I."/>
            <person name="Grim C."/>
            <person name="Gopinath G."/>
            <person name="Gangiredla J."/>
            <person name="Chase H."/>
        </authorList>
    </citation>
    <scope>NUCLEOTIDE SEQUENCE [LARGE SCALE GENOMIC DNA]</scope>
    <source>
        <strain evidence="2 3">MOD1-Md1s</strain>
    </source>
</reference>
<evidence type="ECO:0000313" key="2">
    <source>
        <dbReference type="EMBL" id="PUX15792.1"/>
    </source>
</evidence>
<keyword evidence="1" id="KW-1133">Transmembrane helix</keyword>
<sequence length="47" mass="5640">MPVRRFLFFTTHEILRVYAFVSLTWIIMGISLRVSREADRLSPFPRL</sequence>
<organism evidence="2 3">
    <name type="scientific">Cronobacter muytjensii</name>
    <dbReference type="NCBI Taxonomy" id="413501"/>
    <lineage>
        <taxon>Bacteria</taxon>
        <taxon>Pseudomonadati</taxon>
        <taxon>Pseudomonadota</taxon>
        <taxon>Gammaproteobacteria</taxon>
        <taxon>Enterobacterales</taxon>
        <taxon>Enterobacteriaceae</taxon>
        <taxon>Cronobacter</taxon>
    </lineage>
</organism>
<accession>A0A2T7AV69</accession>
<gene>
    <name evidence="2" type="ORF">AUN14_07235</name>
</gene>
<feature type="transmembrane region" description="Helical" evidence="1">
    <location>
        <begin position="15"/>
        <end position="34"/>
    </location>
</feature>
<comment type="caution">
    <text evidence="2">The sequence shown here is derived from an EMBL/GenBank/DDBJ whole genome shotgun (WGS) entry which is preliminary data.</text>
</comment>
<keyword evidence="2" id="KW-0808">Transferase</keyword>
<protein>
    <submittedName>
        <fullName evidence="2">Inorganic polyphosphate kinase</fullName>
    </submittedName>
</protein>
<keyword evidence="2" id="KW-0418">Kinase</keyword>
<dbReference type="GO" id="GO:0016301">
    <property type="term" value="F:kinase activity"/>
    <property type="evidence" value="ECO:0007669"/>
    <property type="project" value="UniProtKB-KW"/>
</dbReference>
<keyword evidence="1" id="KW-0812">Transmembrane</keyword>
<keyword evidence="1" id="KW-0472">Membrane</keyword>
<name>A0A2T7AV69_9ENTR</name>
<evidence type="ECO:0000256" key="1">
    <source>
        <dbReference type="SAM" id="Phobius"/>
    </source>
</evidence>